<organism evidence="1 2">
    <name type="scientific">Catharanthus roseus</name>
    <name type="common">Madagascar periwinkle</name>
    <name type="synonym">Vinca rosea</name>
    <dbReference type="NCBI Taxonomy" id="4058"/>
    <lineage>
        <taxon>Eukaryota</taxon>
        <taxon>Viridiplantae</taxon>
        <taxon>Streptophyta</taxon>
        <taxon>Embryophyta</taxon>
        <taxon>Tracheophyta</taxon>
        <taxon>Spermatophyta</taxon>
        <taxon>Magnoliopsida</taxon>
        <taxon>eudicotyledons</taxon>
        <taxon>Gunneridae</taxon>
        <taxon>Pentapetalae</taxon>
        <taxon>asterids</taxon>
        <taxon>lamiids</taxon>
        <taxon>Gentianales</taxon>
        <taxon>Apocynaceae</taxon>
        <taxon>Rauvolfioideae</taxon>
        <taxon>Vinceae</taxon>
        <taxon>Catharanthinae</taxon>
        <taxon>Catharanthus</taxon>
    </lineage>
</organism>
<protein>
    <submittedName>
        <fullName evidence="1">Uncharacterized protein</fullName>
    </submittedName>
</protein>
<keyword evidence="2" id="KW-1185">Reference proteome</keyword>
<evidence type="ECO:0000313" key="1">
    <source>
        <dbReference type="EMBL" id="KAI5665827.1"/>
    </source>
</evidence>
<name>A0ACC0AZD9_CATRO</name>
<sequence length="474" mass="53941">MFCFTTNTTGISLPPQHQLSPYLDHLPSSSSVENLLQYTDLLSHCSLRSNPTISSTTKSTNNGDDQGRRKRRKSEKSDRHSKIITAKGPRNRRVRLSMEIGRKFFDLQDLLGFDKASKTLDWLFQKSHTSIKELIRMKNIVDDDDPRAKISLSFSDQLSCENSLDLLKKSTTAKPKKKKKKKMEATEKKAKENNGVREGLRKKARERARERTKQKLVLRKLISISSAEAEAETSSISSSIGSNICGLWCCFDQPNLLITSRESTSSNFSHWDSSSSSLCAFTTADVNEFGFWELAKARQDQEKRRILAATYGSSFPMKMEFDRKILHRFQRPSGAMPSSFLGLEAMTGSLESFGFEDYLNGIKNLTSLKSIVYHFLKELMSFVYPGECMFNLLVDTWGWVGFETPKCFLAIMSLLPCDIQGSLRFSAHQIYIMGWKFALAFQKDQSAAVSHESLRSWQQKNVHLHYCIITSIFI</sequence>
<comment type="caution">
    <text evidence="1">The sequence shown here is derived from an EMBL/GenBank/DDBJ whole genome shotgun (WGS) entry which is preliminary data.</text>
</comment>
<dbReference type="EMBL" id="CM044704">
    <property type="protein sequence ID" value="KAI5665827.1"/>
    <property type="molecule type" value="Genomic_DNA"/>
</dbReference>
<evidence type="ECO:0000313" key="2">
    <source>
        <dbReference type="Proteomes" id="UP001060085"/>
    </source>
</evidence>
<reference evidence="2" key="1">
    <citation type="journal article" date="2023" name="Nat. Plants">
        <title>Single-cell RNA sequencing provides a high-resolution roadmap for understanding the multicellular compartmentation of specialized metabolism.</title>
        <authorList>
            <person name="Sun S."/>
            <person name="Shen X."/>
            <person name="Li Y."/>
            <person name="Li Y."/>
            <person name="Wang S."/>
            <person name="Li R."/>
            <person name="Zhang H."/>
            <person name="Shen G."/>
            <person name="Guo B."/>
            <person name="Wei J."/>
            <person name="Xu J."/>
            <person name="St-Pierre B."/>
            <person name="Chen S."/>
            <person name="Sun C."/>
        </authorList>
    </citation>
    <scope>NUCLEOTIDE SEQUENCE [LARGE SCALE GENOMIC DNA]</scope>
</reference>
<accession>A0ACC0AZD9</accession>
<proteinExistence type="predicted"/>
<gene>
    <name evidence="1" type="ORF">M9H77_15680</name>
</gene>
<dbReference type="Proteomes" id="UP001060085">
    <property type="component" value="Linkage Group LG04"/>
</dbReference>